<dbReference type="AlphaFoldDB" id="A0ABD1XXD8"/>
<dbReference type="Proteomes" id="UP001605036">
    <property type="component" value="Unassembled WGS sequence"/>
</dbReference>
<dbReference type="InterPro" id="IPR001303">
    <property type="entry name" value="Aldolase_II/adducin_N"/>
</dbReference>
<dbReference type="SUPFAM" id="SSF53639">
    <property type="entry name" value="AraD/HMP-PK domain-like"/>
    <property type="match status" value="1"/>
</dbReference>
<keyword evidence="1 9" id="KW-0028">Amino-acid biosynthesis</keyword>
<accession>A0ABD1XXD8</accession>
<feature type="binding site" evidence="9">
    <location>
        <position position="526"/>
    </location>
    <ligand>
        <name>substrate</name>
        <label>2</label>
        <note>for enolase-phosphatase activity</note>
    </ligand>
</feature>
<feature type="binding site" evidence="9">
    <location>
        <position position="207"/>
    </location>
    <ligand>
        <name>Zn(2+)</name>
        <dbReference type="ChEBI" id="CHEBI:29105"/>
    </ligand>
</feature>
<comment type="pathway">
    <text evidence="9">Amino-acid biosynthesis; L-methionine biosynthesis via salvage pathway; L-methionine from S-methyl-5-thio-alpha-D-ribose 1-phosphate: step 3/6.</text>
</comment>
<evidence type="ECO:0000256" key="5">
    <source>
        <dbReference type="ARBA" id="ARBA00022842"/>
    </source>
</evidence>
<feature type="binding site" evidence="9">
    <location>
        <position position="357"/>
    </location>
    <ligand>
        <name>Mg(2+)</name>
        <dbReference type="ChEBI" id="CHEBI:18420"/>
    </ligand>
</feature>
<organism evidence="11 12">
    <name type="scientific">Riccia fluitans</name>
    <dbReference type="NCBI Taxonomy" id="41844"/>
    <lineage>
        <taxon>Eukaryota</taxon>
        <taxon>Viridiplantae</taxon>
        <taxon>Streptophyta</taxon>
        <taxon>Embryophyta</taxon>
        <taxon>Marchantiophyta</taxon>
        <taxon>Marchantiopsida</taxon>
        <taxon>Marchantiidae</taxon>
        <taxon>Marchantiales</taxon>
        <taxon>Ricciaceae</taxon>
        <taxon>Riccia</taxon>
    </lineage>
</organism>
<keyword evidence="4 9" id="KW-0862">Zinc</keyword>
<comment type="pathway">
    <text evidence="9">Amino-acid biosynthesis; L-methionine biosynthesis via salvage pathway; L-methionine from S-methyl-5-thio-alpha-D-ribose 1-phosphate: step 4/6.</text>
</comment>
<feature type="region of interest" description="Methylthioribulose-1-phosphate dehydratase" evidence="9">
    <location>
        <begin position="1"/>
        <end position="317"/>
    </location>
</feature>
<evidence type="ECO:0000259" key="10">
    <source>
        <dbReference type="SMART" id="SM01007"/>
    </source>
</evidence>
<keyword evidence="12" id="KW-1185">Reference proteome</keyword>
<dbReference type="InterPro" id="IPR027514">
    <property type="entry name" value="Salvage_MtnB_euk"/>
</dbReference>
<evidence type="ECO:0000313" key="11">
    <source>
        <dbReference type="EMBL" id="KAL2612601.1"/>
    </source>
</evidence>
<comment type="catalytic activity">
    <reaction evidence="9">
        <text>5-(methylsulfanyl)-D-ribulose 1-phosphate = 5-methylsulfanyl-2,3-dioxopentyl phosphate + H2O</text>
        <dbReference type="Rhea" id="RHEA:15549"/>
        <dbReference type="ChEBI" id="CHEBI:15377"/>
        <dbReference type="ChEBI" id="CHEBI:58548"/>
        <dbReference type="ChEBI" id="CHEBI:58828"/>
        <dbReference type="EC" id="4.2.1.109"/>
    </reaction>
</comment>
<evidence type="ECO:0000256" key="1">
    <source>
        <dbReference type="ARBA" id="ARBA00022605"/>
    </source>
</evidence>
<comment type="pathway">
    <text evidence="9">Amino-acid biosynthesis; L-methionine biosynthesis via salvage pathway; L-methionine from S-methyl-5-thio-alpha-D-ribose 1-phosphate: step 2/6.</text>
</comment>
<dbReference type="EC" id="4.2.1.109" evidence="9"/>
<feature type="binding site" evidence="9">
    <location>
        <begin position="492"/>
        <end position="493"/>
    </location>
    <ligand>
        <name>substrate</name>
        <label>2</label>
        <note>for enolase-phosphatase activity</note>
    </ligand>
</feature>
<evidence type="ECO:0000256" key="4">
    <source>
        <dbReference type="ARBA" id="ARBA00022833"/>
    </source>
</evidence>
<feature type="region of interest" description="Enolase-phosphatase E1" evidence="9">
    <location>
        <begin position="354"/>
        <end position="594"/>
    </location>
</feature>
<dbReference type="NCBIfam" id="TIGR01691">
    <property type="entry name" value="enolase-ppase"/>
    <property type="match status" value="1"/>
</dbReference>
<feature type="active site" description="Proton donor/acceptor; for methylthioribulose-1-phosphate dehydratase activity" evidence="9">
    <location>
        <position position="232"/>
    </location>
</feature>
<protein>
    <recommendedName>
        <fullName evidence="9">Probable bifunctional methylthioribulose-1-phosphate dehydratase/enolase-phosphatase E1</fullName>
    </recommendedName>
    <domain>
        <recommendedName>
            <fullName evidence="9">Methylthioribulose-1-phosphate dehydratase</fullName>
            <shortName evidence="9">MTRu-1-P dehydratase</shortName>
            <ecNumber evidence="9">4.2.1.109</ecNumber>
        </recommendedName>
    </domain>
    <domain>
        <recommendedName>
            <fullName evidence="9">Enolase-phosphatase E1</fullName>
            <ecNumber evidence="9">3.1.3.77</ecNumber>
        </recommendedName>
        <alternativeName>
            <fullName evidence="9">2,3-diketo-5-methylthio-1-phosphopentane phosphatase</fullName>
        </alternativeName>
    </domain>
</protein>
<dbReference type="SFLD" id="SFLDS00003">
    <property type="entry name" value="Haloacid_Dehalogenase"/>
    <property type="match status" value="1"/>
</dbReference>
<dbReference type="FunFam" id="3.40.225.10:FF:000010">
    <property type="entry name" value="Probable bifunctional methylthioribulose-1-phosphate dehydratase/enolase-phosphatase E1"/>
    <property type="match status" value="1"/>
</dbReference>
<feature type="binding site" evidence="9">
    <location>
        <position position="282"/>
    </location>
    <ligand>
        <name>Zn(2+)</name>
        <dbReference type="ChEBI" id="CHEBI:29105"/>
    </ligand>
</feature>
<evidence type="ECO:0000256" key="3">
    <source>
        <dbReference type="ARBA" id="ARBA00022801"/>
    </source>
</evidence>
<feature type="domain" description="Class II aldolase/adducin N-terminal" evidence="10">
    <location>
        <begin position="106"/>
        <end position="309"/>
    </location>
</feature>
<dbReference type="InterPro" id="IPR036412">
    <property type="entry name" value="HAD-like_sf"/>
</dbReference>
<dbReference type="GO" id="GO:0000287">
    <property type="term" value="F:magnesium ion binding"/>
    <property type="evidence" value="ECO:0007669"/>
    <property type="project" value="UniProtKB-UniRule"/>
</dbReference>
<keyword evidence="6 9" id="KW-0486">Methionine biosynthesis</keyword>
<dbReference type="SUPFAM" id="SSF56784">
    <property type="entry name" value="HAD-like"/>
    <property type="match status" value="1"/>
</dbReference>
<dbReference type="InterPro" id="IPR027505">
    <property type="entry name" value="MtnB_viridiplantae"/>
</dbReference>
<keyword evidence="2 9" id="KW-0479">Metal-binding</keyword>
<dbReference type="PANTHER" id="PTHR20371:SF1">
    <property type="entry name" value="ENOLASE-PHOSPHATASE E1"/>
    <property type="match status" value="1"/>
</dbReference>
<dbReference type="SFLD" id="SFLDG01133">
    <property type="entry name" value="C1.5.4:_Enolase-phosphatase_Li"/>
    <property type="match status" value="1"/>
</dbReference>
<dbReference type="GO" id="GO:0008270">
    <property type="term" value="F:zinc ion binding"/>
    <property type="evidence" value="ECO:0007669"/>
    <property type="project" value="UniProtKB-UniRule"/>
</dbReference>
<dbReference type="EMBL" id="JBHFFA010000007">
    <property type="protein sequence ID" value="KAL2612601.1"/>
    <property type="molecule type" value="Genomic_DNA"/>
</dbReference>
<dbReference type="NCBIfam" id="TIGR03328">
    <property type="entry name" value="salvage_mtnB"/>
    <property type="match status" value="1"/>
</dbReference>
<comment type="cofactor">
    <cofactor evidence="9">
        <name>Mg(2+)</name>
        <dbReference type="ChEBI" id="CHEBI:18420"/>
    </cofactor>
    <text evidence="9">Binds 1 Mg(2+) ion per subunit.</text>
</comment>
<dbReference type="GO" id="GO:0043874">
    <property type="term" value="F:acireductone synthase activity"/>
    <property type="evidence" value="ECO:0007669"/>
    <property type="project" value="UniProtKB-EC"/>
</dbReference>
<evidence type="ECO:0000256" key="8">
    <source>
        <dbReference type="ARBA" id="ARBA00023268"/>
    </source>
</evidence>
<dbReference type="Gene3D" id="1.10.720.60">
    <property type="match status" value="1"/>
</dbReference>
<dbReference type="HAMAP" id="MF_03118">
    <property type="entry name" value="Salvage_MtnBC"/>
    <property type="match status" value="1"/>
</dbReference>
<keyword evidence="3 9" id="KW-0378">Hydrolase</keyword>
<evidence type="ECO:0000313" key="12">
    <source>
        <dbReference type="Proteomes" id="UP001605036"/>
    </source>
</evidence>
<dbReference type="InterPro" id="IPR036409">
    <property type="entry name" value="Aldolase_II/adducin_N_sf"/>
</dbReference>
<reference evidence="11 12" key="1">
    <citation type="submission" date="2024-09" db="EMBL/GenBank/DDBJ databases">
        <title>Chromosome-scale assembly of Riccia fluitans.</title>
        <authorList>
            <person name="Paukszto L."/>
            <person name="Sawicki J."/>
            <person name="Karawczyk K."/>
            <person name="Piernik-Szablinska J."/>
            <person name="Szczecinska M."/>
            <person name="Mazdziarz M."/>
        </authorList>
    </citation>
    <scope>NUCLEOTIDE SEQUENCE [LARGE SCALE GENOMIC DNA]</scope>
    <source>
        <strain evidence="11">Rf_01</strain>
        <tissue evidence="11">Aerial parts of the thallus</tissue>
    </source>
</reference>
<comment type="catalytic activity">
    <reaction evidence="9">
        <text>5-methylsulfanyl-2,3-dioxopentyl phosphate + H2O = 1,2-dihydroxy-5-(methylsulfanyl)pent-1-en-3-one + phosphate</text>
        <dbReference type="Rhea" id="RHEA:21700"/>
        <dbReference type="ChEBI" id="CHEBI:15377"/>
        <dbReference type="ChEBI" id="CHEBI:43474"/>
        <dbReference type="ChEBI" id="CHEBI:49252"/>
        <dbReference type="ChEBI" id="CHEBI:58828"/>
        <dbReference type="EC" id="3.1.3.77"/>
    </reaction>
</comment>
<feature type="binding site" evidence="9">
    <location>
        <position position="189"/>
    </location>
    <ligand>
        <name>substrate</name>
        <label>1</label>
        <note>for methylthioribulose-1-phosphate dehydratase activity</note>
    </ligand>
</feature>
<dbReference type="InterPro" id="IPR017714">
    <property type="entry name" value="MethylthioRu-1-P_deHdtase_MtnB"/>
</dbReference>
<dbReference type="PANTHER" id="PTHR20371">
    <property type="entry name" value="ENOLASE-PHOSPHATASE E1"/>
    <property type="match status" value="1"/>
</dbReference>
<comment type="similarity">
    <text evidence="9">In the N-terminal section; belongs to the aldolase class II family. MtnB subfamily.</text>
</comment>
<comment type="cofactor">
    <cofactor evidence="9">
        <name>Zn(2+)</name>
        <dbReference type="ChEBI" id="CHEBI:29105"/>
    </cofactor>
    <text evidence="9">Binds 1 zinc ion per subunit.</text>
</comment>
<evidence type="ECO:0000256" key="2">
    <source>
        <dbReference type="ARBA" id="ARBA00022723"/>
    </source>
</evidence>
<feature type="binding site" evidence="9">
    <location>
        <position position="209"/>
    </location>
    <ligand>
        <name>Zn(2+)</name>
        <dbReference type="ChEBI" id="CHEBI:29105"/>
    </ligand>
</feature>
<keyword evidence="8 9" id="KW-0511">Multifunctional enzyme</keyword>
<proteinExistence type="inferred from homology"/>
<comment type="caution">
    <text evidence="11">The sequence shown here is derived from an EMBL/GenBank/DDBJ whole genome shotgun (WGS) entry which is preliminary data.</text>
</comment>
<dbReference type="GO" id="GO:0046570">
    <property type="term" value="F:methylthioribulose 1-phosphate dehydratase activity"/>
    <property type="evidence" value="ECO:0007669"/>
    <property type="project" value="UniProtKB-UniRule"/>
</dbReference>
<evidence type="ECO:0000256" key="7">
    <source>
        <dbReference type="ARBA" id="ARBA00023239"/>
    </source>
</evidence>
<dbReference type="SFLD" id="SFLDG01129">
    <property type="entry name" value="C1.5:_HAD__Beta-PGM__Phosphata"/>
    <property type="match status" value="1"/>
</dbReference>
<dbReference type="Gene3D" id="3.40.225.10">
    <property type="entry name" value="Class II aldolase/adducin N-terminal domain"/>
    <property type="match status" value="1"/>
</dbReference>
<keyword evidence="5 9" id="KW-0460">Magnesium</keyword>
<gene>
    <name evidence="11" type="ORF">R1flu_024293</name>
</gene>
<evidence type="ECO:0000256" key="9">
    <source>
        <dbReference type="HAMAP-Rule" id="MF_03118"/>
    </source>
</evidence>
<comment type="similarity">
    <text evidence="9">In the C-terminal section; belongs to the HAD-like hydrolase superfamily. MasA/MtnC family.</text>
</comment>
<dbReference type="HAMAP" id="MF_03116">
    <property type="entry name" value="Salvage_MtnB_euk"/>
    <property type="match status" value="1"/>
</dbReference>
<dbReference type="Pfam" id="PF00702">
    <property type="entry name" value="Hydrolase"/>
    <property type="match status" value="1"/>
</dbReference>
<dbReference type="SMART" id="SM01007">
    <property type="entry name" value="Aldolase_II"/>
    <property type="match status" value="1"/>
</dbReference>
<dbReference type="SFLD" id="SFLDF00044">
    <property type="entry name" value="enolase-phosphatase"/>
    <property type="match status" value="1"/>
</dbReference>
<dbReference type="GO" id="GO:0019509">
    <property type="term" value="P:L-methionine salvage from methylthioadenosine"/>
    <property type="evidence" value="ECO:0007669"/>
    <property type="project" value="UniProtKB-UniRule"/>
</dbReference>
<keyword evidence="7 9" id="KW-0456">Lyase</keyword>
<dbReference type="CDD" id="cd01629">
    <property type="entry name" value="HAD_EP"/>
    <property type="match status" value="1"/>
</dbReference>
<feature type="binding site" evidence="9">
    <location>
        <position position="359"/>
    </location>
    <ligand>
        <name>Mg(2+)</name>
        <dbReference type="ChEBI" id="CHEBI:18420"/>
    </ligand>
</feature>
<dbReference type="EC" id="3.1.3.77" evidence="9"/>
<dbReference type="InterPro" id="IPR023943">
    <property type="entry name" value="Enolase-ppase_E1"/>
</dbReference>
<evidence type="ECO:0000256" key="6">
    <source>
        <dbReference type="ARBA" id="ARBA00023167"/>
    </source>
</evidence>
<feature type="binding site" evidence="9">
    <location>
        <position position="552"/>
    </location>
    <ligand>
        <name>Mg(2+)</name>
        <dbReference type="ChEBI" id="CHEBI:18420"/>
    </ligand>
</feature>
<dbReference type="InterPro" id="IPR023214">
    <property type="entry name" value="HAD_sf"/>
</dbReference>
<dbReference type="FunFam" id="1.10.720.60:FF:000001">
    <property type="entry name" value="Probable bifunctional methylthioribulose-1-phosphate dehydratase/enolase-phosphatase E1"/>
    <property type="match status" value="1"/>
</dbReference>
<dbReference type="Gene3D" id="3.40.50.1000">
    <property type="entry name" value="HAD superfamily/HAD-like"/>
    <property type="match status" value="1"/>
</dbReference>
<dbReference type="Pfam" id="PF00596">
    <property type="entry name" value="Aldolase_II"/>
    <property type="match status" value="1"/>
</dbReference>
<sequence>MINTRATLSHFQRKLGIKTKEIEERGWWSSLGLRGKMQSLVRLHSFQSTGFPIFDSSVSLGREGSKIPSHIALTRNWQCGIRRVFAAMGISAGGYTETNLVRETKSLCAELCKQFYGLGWVSGTGGSITVKVHDPSIPVGEQLIVMAPSGVQKERMLPEDMYVMSSDGSVLSAPTPKPSPHRPPKCSECGPLFLKAYTMRNAGAVIHSHGLESALATMINPTATEFRITHMEMIKGIAGHGYYDELVVPIIENSAREYELTDALAEAIAAYPKSTAVLVRNHGIYIWGDTWIQAKTQAECYHYLFEAALRLHQLGLDSADPKHGPLRAVGPRGTEAVSTENGKISDGKKYPKVIVLDIEGTTTPISFVYDVLFPYVKKHAASHLLSTYDSTETQDDIKLLRKQIQEDLDNGVPGATPVPSAEAPKEEVVSALEANVVAMIQADRKITALKELQGHIWRVGFQKGELQGDVYDDVPIALAEWHKMGIKTYIYSSGSREAQRLLFGNTKHGDLRRYLCGYFDTTTGPKREARSYAEICLSVGVDSASDVLFATDVLAEAVAAKEAGVNAVLMLRPGNALLPPDHGFKTSKTLDEIL</sequence>
<name>A0ABD1XXD8_9MARC</name>